<dbReference type="PANTHER" id="PTHR42733:SF12">
    <property type="entry name" value="PROTEINASE"/>
    <property type="match status" value="1"/>
</dbReference>
<dbReference type="InterPro" id="IPR002818">
    <property type="entry name" value="DJ-1/PfpI"/>
</dbReference>
<name>A0ABV3CL96_9ACTN</name>
<sequence length="200" mass="21238">MASDGKNALDRKYPLDGKNVLVLTTNYGTEQDELTRPVAALRAAGAHVTVAAQKPGDIRTLVADRDEGDRVRPDTTLTRTTADGFDAVVVPGGTVNADRLRTDQDARRLLSAFADTGKPVAAICHGPWILVDSGLAGGRELTSYPSLRPDLENAGATWLDREVVVDTAGGHPLITSRRPKDIDAFTRAIVDTLDTGAIPA</sequence>
<evidence type="ECO:0000313" key="3">
    <source>
        <dbReference type="EMBL" id="MEU7075547.1"/>
    </source>
</evidence>
<evidence type="ECO:0000259" key="2">
    <source>
        <dbReference type="Pfam" id="PF01965"/>
    </source>
</evidence>
<evidence type="ECO:0000313" key="4">
    <source>
        <dbReference type="Proteomes" id="UP001551329"/>
    </source>
</evidence>
<feature type="domain" description="DJ-1/PfpI" evidence="2">
    <location>
        <begin position="18"/>
        <end position="191"/>
    </location>
</feature>
<dbReference type="Proteomes" id="UP001551329">
    <property type="component" value="Unassembled WGS sequence"/>
</dbReference>
<dbReference type="EMBL" id="JBEZAE010000040">
    <property type="protein sequence ID" value="MEU7075547.1"/>
    <property type="molecule type" value="Genomic_DNA"/>
</dbReference>
<evidence type="ECO:0000256" key="1">
    <source>
        <dbReference type="ARBA" id="ARBA00008542"/>
    </source>
</evidence>
<dbReference type="CDD" id="cd03134">
    <property type="entry name" value="GATase1_PfpI_like"/>
    <property type="match status" value="1"/>
</dbReference>
<accession>A0ABV3CL96</accession>
<dbReference type="PROSITE" id="PS51276">
    <property type="entry name" value="PEPTIDASE_C56_PFPI"/>
    <property type="match status" value="1"/>
</dbReference>
<comment type="similarity">
    <text evidence="1">Belongs to the peptidase C56 family.</text>
</comment>
<reference evidence="3 4" key="1">
    <citation type="submission" date="2024-06" db="EMBL/GenBank/DDBJ databases">
        <title>The Natural Products Discovery Center: Release of the First 8490 Sequenced Strains for Exploring Actinobacteria Biosynthetic Diversity.</title>
        <authorList>
            <person name="Kalkreuter E."/>
            <person name="Kautsar S.A."/>
            <person name="Yang D."/>
            <person name="Bader C.D."/>
            <person name="Teijaro C.N."/>
            <person name="Fluegel L."/>
            <person name="Davis C.M."/>
            <person name="Simpson J.R."/>
            <person name="Lauterbach L."/>
            <person name="Steele A.D."/>
            <person name="Gui C."/>
            <person name="Meng S."/>
            <person name="Li G."/>
            <person name="Viehrig K."/>
            <person name="Ye F."/>
            <person name="Su P."/>
            <person name="Kiefer A.F."/>
            <person name="Nichols A."/>
            <person name="Cepeda A.J."/>
            <person name="Yan W."/>
            <person name="Fan B."/>
            <person name="Jiang Y."/>
            <person name="Adhikari A."/>
            <person name="Zheng C.-J."/>
            <person name="Schuster L."/>
            <person name="Cowan T.M."/>
            <person name="Smanski M.J."/>
            <person name="Chevrette M.G."/>
            <person name="De Carvalho L.P.S."/>
            <person name="Shen B."/>
        </authorList>
    </citation>
    <scope>NUCLEOTIDE SEQUENCE [LARGE SCALE GENOMIC DNA]</scope>
    <source>
        <strain evidence="3 4">NPDC045974</strain>
    </source>
</reference>
<dbReference type="InterPro" id="IPR006286">
    <property type="entry name" value="C56_PfpI-like"/>
</dbReference>
<keyword evidence="3" id="KW-0315">Glutamine amidotransferase</keyword>
<dbReference type="SUPFAM" id="SSF52317">
    <property type="entry name" value="Class I glutamine amidotransferase-like"/>
    <property type="match status" value="1"/>
</dbReference>
<proteinExistence type="inferred from homology"/>
<protein>
    <submittedName>
        <fullName evidence="3">Type 1 glutamine amidotransferase domain-containing protein</fullName>
    </submittedName>
</protein>
<organism evidence="3 4">
    <name type="scientific">Streptomyces narbonensis</name>
    <dbReference type="NCBI Taxonomy" id="67333"/>
    <lineage>
        <taxon>Bacteria</taxon>
        <taxon>Bacillati</taxon>
        <taxon>Actinomycetota</taxon>
        <taxon>Actinomycetes</taxon>
        <taxon>Kitasatosporales</taxon>
        <taxon>Streptomycetaceae</taxon>
        <taxon>Streptomyces</taxon>
    </lineage>
</organism>
<dbReference type="PANTHER" id="PTHR42733">
    <property type="entry name" value="DJ-1 PROTEIN"/>
    <property type="match status" value="1"/>
</dbReference>
<dbReference type="NCBIfam" id="TIGR01382">
    <property type="entry name" value="PfpI"/>
    <property type="match status" value="1"/>
</dbReference>
<dbReference type="Gene3D" id="3.40.50.880">
    <property type="match status" value="1"/>
</dbReference>
<dbReference type="RefSeq" id="WP_358478101.1">
    <property type="nucleotide sequence ID" value="NZ_JBEZAE010000040.1"/>
</dbReference>
<gene>
    <name evidence="3" type="ORF">AB0A88_36315</name>
</gene>
<keyword evidence="4" id="KW-1185">Reference proteome</keyword>
<comment type="caution">
    <text evidence="3">The sequence shown here is derived from an EMBL/GenBank/DDBJ whole genome shotgun (WGS) entry which is preliminary data.</text>
</comment>
<dbReference type="InterPro" id="IPR029062">
    <property type="entry name" value="Class_I_gatase-like"/>
</dbReference>
<dbReference type="Pfam" id="PF01965">
    <property type="entry name" value="DJ-1_PfpI"/>
    <property type="match status" value="1"/>
</dbReference>